<reference evidence="2" key="1">
    <citation type="submission" date="2024-05" db="EMBL/GenBank/DDBJ databases">
        <title>New lineages of RNA viruses from clinical isolates of Rhizopus microsporus revealed by fragmented and primer-ligated dsRNA sequencing (FLDS) analysis.</title>
        <authorList>
            <person name="Sadiyah W."/>
            <person name="Zhao Y."/>
            <person name="Chiba Y."/>
            <person name="Kondo H."/>
            <person name="Suzuki N."/>
            <person name="Ban S."/>
            <person name="Yaguchi T."/>
            <person name="Urayama S."/>
            <person name="Hagiwara D."/>
        </authorList>
    </citation>
    <scope>NUCLEOTIDE SEQUENCE</scope>
    <source>
        <strain evidence="2">RmPhV1-IFM65465</strain>
    </source>
</reference>
<dbReference type="EMBL" id="LC818078">
    <property type="protein sequence ID" value="BFM51671.1"/>
    <property type="molecule type" value="Genomic_RNA"/>
</dbReference>
<proteinExistence type="predicted"/>
<keyword evidence="1" id="KW-0472">Membrane</keyword>
<accession>A0AAT9H820</accession>
<feature type="transmembrane region" description="Helical" evidence="1">
    <location>
        <begin position="6"/>
        <end position="32"/>
    </location>
</feature>
<evidence type="ECO:0008006" key="3">
    <source>
        <dbReference type="Google" id="ProtNLM"/>
    </source>
</evidence>
<sequence>MVKSFVNLLFYVNLILFLLLVWFHIGLQYYYLNVSEYCQKRMETCILTSTEGDRYSKDLKRVFPNSYFCENINLNKTTDTKEDYYKYKYIHYLEHFLEKQEHMLIIMLEDDVVPIYTGRALYYQLLLNTLSLFSNDLDNFDCSKRGFLLPTGSNGNKSLCRIFSKETLKEQIQCFREEEGPIDIVIDKCQQKLGITQKRFLIVNHSGLRSTLNH</sequence>
<keyword evidence="1" id="KW-1133">Transmembrane helix</keyword>
<keyword evidence="1" id="KW-0812">Transmembrane</keyword>
<organism evidence="2">
    <name type="scientific">Rhizopus microsporus phasma-like virus 1</name>
    <dbReference type="NCBI Taxonomy" id="3156537"/>
    <lineage>
        <taxon>Viruses</taxon>
        <taxon>Riboviria</taxon>
        <taxon>Orthornavirae</taxon>
        <taxon>Negarnaviricota</taxon>
        <taxon>Polyploviricotina</taxon>
        <taxon>Bunyaviricetes</taxon>
        <taxon>Elliovirales</taxon>
        <taxon>Phasmaviridae</taxon>
    </lineage>
</organism>
<evidence type="ECO:0000313" key="2">
    <source>
        <dbReference type="EMBL" id="BFM51671.1"/>
    </source>
</evidence>
<protein>
    <recommendedName>
        <fullName evidence="3">Glycosyltransferase</fullName>
    </recommendedName>
</protein>
<name>A0AAT9H820_9VIRU</name>
<evidence type="ECO:0000256" key="1">
    <source>
        <dbReference type="SAM" id="Phobius"/>
    </source>
</evidence>